<feature type="chain" id="PRO_5037320592" description="Argininosuccinate lyase" evidence="2">
    <location>
        <begin position="24"/>
        <end position="61"/>
    </location>
</feature>
<keyword evidence="4" id="KW-1185">Reference proteome</keyword>
<feature type="region of interest" description="Disordered" evidence="1">
    <location>
        <begin position="37"/>
        <end position="61"/>
    </location>
</feature>
<evidence type="ECO:0000313" key="3">
    <source>
        <dbReference type="EMBL" id="GGE06641.1"/>
    </source>
</evidence>
<keyword evidence="2" id="KW-0732">Signal</keyword>
<reference evidence="3" key="1">
    <citation type="journal article" date="2014" name="Int. J. Syst. Evol. Microbiol.">
        <title>Complete genome sequence of Corynebacterium casei LMG S-19264T (=DSM 44701T), isolated from a smear-ripened cheese.</title>
        <authorList>
            <consortium name="US DOE Joint Genome Institute (JGI-PGF)"/>
            <person name="Walter F."/>
            <person name="Albersmeier A."/>
            <person name="Kalinowski J."/>
            <person name="Ruckert C."/>
        </authorList>
    </citation>
    <scope>NUCLEOTIDE SEQUENCE</scope>
    <source>
        <strain evidence="3">CGMCC 1.15367</strain>
    </source>
</reference>
<proteinExistence type="predicted"/>
<evidence type="ECO:0000256" key="1">
    <source>
        <dbReference type="SAM" id="MobiDB-lite"/>
    </source>
</evidence>
<reference evidence="3" key="2">
    <citation type="submission" date="2020-09" db="EMBL/GenBank/DDBJ databases">
        <authorList>
            <person name="Sun Q."/>
            <person name="Zhou Y."/>
        </authorList>
    </citation>
    <scope>NUCLEOTIDE SEQUENCE</scope>
    <source>
        <strain evidence="3">CGMCC 1.15367</strain>
    </source>
</reference>
<accession>A0A916ZPP3</accession>
<dbReference type="AlphaFoldDB" id="A0A916ZPP3"/>
<gene>
    <name evidence="3" type="ORF">GCM10011390_27170</name>
</gene>
<evidence type="ECO:0000313" key="4">
    <source>
        <dbReference type="Proteomes" id="UP000644699"/>
    </source>
</evidence>
<dbReference type="PROSITE" id="PS51257">
    <property type="entry name" value="PROKAR_LIPOPROTEIN"/>
    <property type="match status" value="1"/>
</dbReference>
<comment type="caution">
    <text evidence="3">The sequence shown here is derived from an EMBL/GenBank/DDBJ whole genome shotgun (WGS) entry which is preliminary data.</text>
</comment>
<protein>
    <recommendedName>
        <fullName evidence="5">Argininosuccinate lyase</fullName>
    </recommendedName>
</protein>
<organism evidence="3 4">
    <name type="scientific">Aureimonas endophytica</name>
    <dbReference type="NCBI Taxonomy" id="2027858"/>
    <lineage>
        <taxon>Bacteria</taxon>
        <taxon>Pseudomonadati</taxon>
        <taxon>Pseudomonadota</taxon>
        <taxon>Alphaproteobacteria</taxon>
        <taxon>Hyphomicrobiales</taxon>
        <taxon>Aurantimonadaceae</taxon>
        <taxon>Aureimonas</taxon>
    </lineage>
</organism>
<name>A0A916ZPP3_9HYPH</name>
<dbReference type="EMBL" id="BMIQ01000004">
    <property type="protein sequence ID" value="GGE06641.1"/>
    <property type="molecule type" value="Genomic_DNA"/>
</dbReference>
<dbReference type="Proteomes" id="UP000644699">
    <property type="component" value="Unassembled WGS sequence"/>
</dbReference>
<dbReference type="RefSeq" id="WP_188909353.1">
    <property type="nucleotide sequence ID" value="NZ_BMIQ01000004.1"/>
</dbReference>
<feature type="signal peptide" evidence="2">
    <location>
        <begin position="1"/>
        <end position="23"/>
    </location>
</feature>
<evidence type="ECO:0008006" key="5">
    <source>
        <dbReference type="Google" id="ProtNLM"/>
    </source>
</evidence>
<evidence type="ECO:0000256" key="2">
    <source>
        <dbReference type="SAM" id="SignalP"/>
    </source>
</evidence>
<sequence length="61" mass="6271">MIRALLLASLLAGLAGCGGMTRAVGVLPNTLDDLSAKSEPFRRNRAAAPEPERVPAPPGGF</sequence>